<dbReference type="Proteomes" id="UP001205105">
    <property type="component" value="Unassembled WGS sequence"/>
</dbReference>
<reference evidence="1" key="1">
    <citation type="submission" date="2020-11" db="EMBL/GenBank/DDBJ databases">
        <title>Chlorella ohadii genome sequencing and assembly.</title>
        <authorList>
            <person name="Murik O."/>
            <person name="Treves H."/>
            <person name="Kedem I."/>
            <person name="Shotland Y."/>
            <person name="Kaplan A."/>
        </authorList>
    </citation>
    <scope>NUCLEOTIDE SEQUENCE</scope>
    <source>
        <strain evidence="1">1</strain>
    </source>
</reference>
<dbReference type="AlphaFoldDB" id="A0AAD5DSU3"/>
<name>A0AAD5DSU3_9CHLO</name>
<sequence length="282" mass="29361">MAAYGWLVDGNEVLHLAITLQRAAAKGDERVLGDCLARLPAATKADVNPRLLRTALVGALYSACSSGQLSCARLLLDAGADPRDRAGTSLECTLLHDVAKRVPNGPAMVRMLVAAAPDVLQARDSLGHTPLQAAIHCLGQDNLDTALTLLHLSPQQPAAELLATLRQSRGTPDCVVALYAALVIKQPLSPADWQQVPSPCGALGAALPTVLRRSQAEAALLVAHLPPAARLRLRTAALCLARAQRSMPAALPASLVTGWLVLAVAEPGVEALLNSALLDDAA</sequence>
<comment type="caution">
    <text evidence="1">The sequence shown here is derived from an EMBL/GenBank/DDBJ whole genome shotgun (WGS) entry which is preliminary data.</text>
</comment>
<dbReference type="SUPFAM" id="SSF48403">
    <property type="entry name" value="Ankyrin repeat"/>
    <property type="match status" value="1"/>
</dbReference>
<evidence type="ECO:0000313" key="2">
    <source>
        <dbReference type="Proteomes" id="UP001205105"/>
    </source>
</evidence>
<dbReference type="Pfam" id="PF12796">
    <property type="entry name" value="Ank_2"/>
    <property type="match status" value="1"/>
</dbReference>
<proteinExistence type="predicted"/>
<dbReference type="SMART" id="SM00248">
    <property type="entry name" value="ANK"/>
    <property type="match status" value="3"/>
</dbReference>
<organism evidence="1 2">
    <name type="scientific">Chlorella ohadii</name>
    <dbReference type="NCBI Taxonomy" id="2649997"/>
    <lineage>
        <taxon>Eukaryota</taxon>
        <taxon>Viridiplantae</taxon>
        <taxon>Chlorophyta</taxon>
        <taxon>core chlorophytes</taxon>
        <taxon>Trebouxiophyceae</taxon>
        <taxon>Chlorellales</taxon>
        <taxon>Chlorellaceae</taxon>
        <taxon>Chlorella clade</taxon>
        <taxon>Chlorella</taxon>
    </lineage>
</organism>
<dbReference type="InterPro" id="IPR002110">
    <property type="entry name" value="Ankyrin_rpt"/>
</dbReference>
<keyword evidence="2" id="KW-1185">Reference proteome</keyword>
<dbReference type="InterPro" id="IPR036770">
    <property type="entry name" value="Ankyrin_rpt-contain_sf"/>
</dbReference>
<evidence type="ECO:0000313" key="1">
    <source>
        <dbReference type="EMBL" id="KAI7839804.1"/>
    </source>
</evidence>
<protein>
    <submittedName>
        <fullName evidence="1">Uncharacterized protein</fullName>
    </submittedName>
</protein>
<dbReference type="EMBL" id="JADXDR010000095">
    <property type="protein sequence ID" value="KAI7839804.1"/>
    <property type="molecule type" value="Genomic_DNA"/>
</dbReference>
<accession>A0AAD5DSU3</accession>
<gene>
    <name evidence="1" type="ORF">COHA_006602</name>
</gene>
<dbReference type="Gene3D" id="1.25.40.20">
    <property type="entry name" value="Ankyrin repeat-containing domain"/>
    <property type="match status" value="1"/>
</dbReference>